<gene>
    <name evidence="2" type="ORF">G3572_03255</name>
</gene>
<proteinExistence type="predicted"/>
<dbReference type="Proteomes" id="UP000481421">
    <property type="component" value="Unassembled WGS sequence"/>
</dbReference>
<reference evidence="2 3" key="1">
    <citation type="submission" date="2020-02" db="EMBL/GenBank/DDBJ databases">
        <title>Rhodobacter algicola sp. nov., isolated from microalga culture.</title>
        <authorList>
            <person name="Park C.-Y."/>
        </authorList>
    </citation>
    <scope>NUCLEOTIDE SEQUENCE [LARGE SCALE GENOMIC DNA]</scope>
    <source>
        <strain evidence="2 3">ETT8</strain>
    </source>
</reference>
<dbReference type="RefSeq" id="WP_164609220.1">
    <property type="nucleotide sequence ID" value="NZ_JAAIKE010000001.1"/>
</dbReference>
<accession>A0A6B3RQ17</accession>
<evidence type="ECO:0000256" key="1">
    <source>
        <dbReference type="SAM" id="Phobius"/>
    </source>
</evidence>
<keyword evidence="1" id="KW-0812">Transmembrane</keyword>
<organism evidence="2 3">
    <name type="scientific">Pseudotabrizicola algicola</name>
    <dbReference type="NCBI Taxonomy" id="2709381"/>
    <lineage>
        <taxon>Bacteria</taxon>
        <taxon>Pseudomonadati</taxon>
        <taxon>Pseudomonadota</taxon>
        <taxon>Alphaproteobacteria</taxon>
        <taxon>Rhodobacterales</taxon>
        <taxon>Paracoccaceae</taxon>
        <taxon>Pseudotabrizicola</taxon>
    </lineage>
</organism>
<dbReference type="AlphaFoldDB" id="A0A6B3RQ17"/>
<evidence type="ECO:0000313" key="3">
    <source>
        <dbReference type="Proteomes" id="UP000481421"/>
    </source>
</evidence>
<comment type="caution">
    <text evidence="2">The sequence shown here is derived from an EMBL/GenBank/DDBJ whole genome shotgun (WGS) entry which is preliminary data.</text>
</comment>
<keyword evidence="3" id="KW-1185">Reference proteome</keyword>
<keyword evidence="1" id="KW-1133">Transmembrane helix</keyword>
<feature type="transmembrane region" description="Helical" evidence="1">
    <location>
        <begin position="6"/>
        <end position="28"/>
    </location>
</feature>
<evidence type="ECO:0000313" key="2">
    <source>
        <dbReference type="EMBL" id="NEX45209.1"/>
    </source>
</evidence>
<dbReference type="EMBL" id="JAAIKE010000001">
    <property type="protein sequence ID" value="NEX45209.1"/>
    <property type="molecule type" value="Genomic_DNA"/>
</dbReference>
<protein>
    <submittedName>
        <fullName evidence="2">Uncharacterized protein</fullName>
    </submittedName>
</protein>
<sequence length="47" mass="4987">MTPDAVTLIATLAFACGFATALLVVLTIKTARMLRALEDAPQQDVQP</sequence>
<keyword evidence="1" id="KW-0472">Membrane</keyword>
<name>A0A6B3RQ17_9RHOB</name>